<dbReference type="InParanoid" id="H2XV78"/>
<name>H2XV78_CIOIN</name>
<dbReference type="HOGENOM" id="CLU_3241857_0_0_1"/>
<organism evidence="1 2">
    <name type="scientific">Ciona intestinalis</name>
    <name type="common">Transparent sea squirt</name>
    <name type="synonym">Ascidia intestinalis</name>
    <dbReference type="NCBI Taxonomy" id="7719"/>
    <lineage>
        <taxon>Eukaryota</taxon>
        <taxon>Metazoa</taxon>
        <taxon>Chordata</taxon>
        <taxon>Tunicata</taxon>
        <taxon>Ascidiacea</taxon>
        <taxon>Phlebobranchia</taxon>
        <taxon>Cionidae</taxon>
        <taxon>Ciona</taxon>
    </lineage>
</organism>
<reference evidence="1" key="4">
    <citation type="submission" date="2025-09" db="UniProtKB">
        <authorList>
            <consortium name="Ensembl"/>
        </authorList>
    </citation>
    <scope>IDENTIFICATION</scope>
</reference>
<dbReference type="AlphaFoldDB" id="H2XV78"/>
<evidence type="ECO:0000313" key="1">
    <source>
        <dbReference type="Ensembl" id="ENSCINP00000033562.1"/>
    </source>
</evidence>
<reference evidence="1" key="2">
    <citation type="journal article" date="2008" name="Genome Biol.">
        <title>Improved genome assembly and evidence-based global gene model set for the chordate Ciona intestinalis: new insight into intron and operon populations.</title>
        <authorList>
            <person name="Satou Y."/>
            <person name="Mineta K."/>
            <person name="Ogasawara M."/>
            <person name="Sasakura Y."/>
            <person name="Shoguchi E."/>
            <person name="Ueno K."/>
            <person name="Yamada L."/>
            <person name="Matsumoto J."/>
            <person name="Wasserscheid J."/>
            <person name="Dewar K."/>
            <person name="Wiley G.B."/>
            <person name="Macmil S.L."/>
            <person name="Roe B.A."/>
            <person name="Zeller R.W."/>
            <person name="Hastings K.E."/>
            <person name="Lemaire P."/>
            <person name="Lindquist E."/>
            <person name="Endo T."/>
            <person name="Hotta K."/>
            <person name="Inaba K."/>
        </authorList>
    </citation>
    <scope>NUCLEOTIDE SEQUENCE [LARGE SCALE GENOMIC DNA]</scope>
    <source>
        <strain evidence="1">wild type</strain>
    </source>
</reference>
<accession>H2XV78</accession>
<dbReference type="Proteomes" id="UP000008144">
    <property type="component" value="Chromosome 7"/>
</dbReference>
<sequence>MRIWLCDSLHILCLLPNGQKKNKNMSRLFPTYCITKINFFDYF</sequence>
<reference evidence="2" key="1">
    <citation type="journal article" date="2002" name="Science">
        <title>The draft genome of Ciona intestinalis: insights into chordate and vertebrate origins.</title>
        <authorList>
            <person name="Dehal P."/>
            <person name="Satou Y."/>
            <person name="Campbell R.K."/>
            <person name="Chapman J."/>
            <person name="Degnan B."/>
            <person name="De Tomaso A."/>
            <person name="Davidson B."/>
            <person name="Di Gregorio A."/>
            <person name="Gelpke M."/>
            <person name="Goodstein D.M."/>
            <person name="Harafuji N."/>
            <person name="Hastings K.E."/>
            <person name="Ho I."/>
            <person name="Hotta K."/>
            <person name="Huang W."/>
            <person name="Kawashima T."/>
            <person name="Lemaire P."/>
            <person name="Martinez D."/>
            <person name="Meinertzhagen I.A."/>
            <person name="Necula S."/>
            <person name="Nonaka M."/>
            <person name="Putnam N."/>
            <person name="Rash S."/>
            <person name="Saiga H."/>
            <person name="Satake M."/>
            <person name="Terry A."/>
            <person name="Yamada L."/>
            <person name="Wang H.G."/>
            <person name="Awazu S."/>
            <person name="Azumi K."/>
            <person name="Boore J."/>
            <person name="Branno M."/>
            <person name="Chin-Bow S."/>
            <person name="DeSantis R."/>
            <person name="Doyle S."/>
            <person name="Francino P."/>
            <person name="Keys D.N."/>
            <person name="Haga S."/>
            <person name="Hayashi H."/>
            <person name="Hino K."/>
            <person name="Imai K.S."/>
            <person name="Inaba K."/>
            <person name="Kano S."/>
            <person name="Kobayashi K."/>
            <person name="Kobayashi M."/>
            <person name="Lee B.I."/>
            <person name="Makabe K.W."/>
            <person name="Manohar C."/>
            <person name="Matassi G."/>
            <person name="Medina M."/>
            <person name="Mochizuki Y."/>
            <person name="Mount S."/>
            <person name="Morishita T."/>
            <person name="Miura S."/>
            <person name="Nakayama A."/>
            <person name="Nishizaka S."/>
            <person name="Nomoto H."/>
            <person name="Ohta F."/>
            <person name="Oishi K."/>
            <person name="Rigoutsos I."/>
            <person name="Sano M."/>
            <person name="Sasaki A."/>
            <person name="Sasakura Y."/>
            <person name="Shoguchi E."/>
            <person name="Shin-i T."/>
            <person name="Spagnuolo A."/>
            <person name="Stainier D."/>
            <person name="Suzuki M.M."/>
            <person name="Tassy O."/>
            <person name="Takatori N."/>
            <person name="Tokuoka M."/>
            <person name="Yagi K."/>
            <person name="Yoshizaki F."/>
            <person name="Wada S."/>
            <person name="Zhang C."/>
            <person name="Hyatt P.D."/>
            <person name="Larimer F."/>
            <person name="Detter C."/>
            <person name="Doggett N."/>
            <person name="Glavina T."/>
            <person name="Hawkins T."/>
            <person name="Richardson P."/>
            <person name="Lucas S."/>
            <person name="Kohara Y."/>
            <person name="Levine M."/>
            <person name="Satoh N."/>
            <person name="Rokhsar D.S."/>
        </authorList>
    </citation>
    <scope>NUCLEOTIDE SEQUENCE [LARGE SCALE GENOMIC DNA]</scope>
</reference>
<evidence type="ECO:0000313" key="2">
    <source>
        <dbReference type="Proteomes" id="UP000008144"/>
    </source>
</evidence>
<protein>
    <submittedName>
        <fullName evidence="1">Uncharacterized protein</fullName>
    </submittedName>
</protein>
<keyword evidence="2" id="KW-1185">Reference proteome</keyword>
<dbReference type="EMBL" id="EAAA01002439">
    <property type="status" value="NOT_ANNOTATED_CDS"/>
    <property type="molecule type" value="Genomic_DNA"/>
</dbReference>
<dbReference type="Ensembl" id="ENSCINT00000032326.1">
    <property type="protein sequence ID" value="ENSCINP00000033562.1"/>
    <property type="gene ID" value="ENSCING00000019067.1"/>
</dbReference>
<proteinExistence type="predicted"/>
<reference evidence="1" key="3">
    <citation type="submission" date="2025-08" db="UniProtKB">
        <authorList>
            <consortium name="Ensembl"/>
        </authorList>
    </citation>
    <scope>IDENTIFICATION</scope>
</reference>